<evidence type="ECO:0000313" key="2">
    <source>
        <dbReference type="Proteomes" id="UP000003561"/>
    </source>
</evidence>
<accession>C0FZ46</accession>
<organism evidence="1 2">
    <name type="scientific">Roseburia inulinivorans DSM 16841</name>
    <dbReference type="NCBI Taxonomy" id="622312"/>
    <lineage>
        <taxon>Bacteria</taxon>
        <taxon>Bacillati</taxon>
        <taxon>Bacillota</taxon>
        <taxon>Clostridia</taxon>
        <taxon>Lachnospirales</taxon>
        <taxon>Lachnospiraceae</taxon>
        <taxon>Roseburia</taxon>
    </lineage>
</organism>
<protein>
    <submittedName>
        <fullName evidence="1">Uncharacterized protein</fullName>
    </submittedName>
</protein>
<sequence>MREKFYFIPKLQRIVLFIPKDSFIEGKSFIIVPVNINDNLERGGTCNER</sequence>
<dbReference type="EMBL" id="ACFY01000161">
    <property type="protein sequence ID" value="EEG92166.1"/>
    <property type="molecule type" value="Genomic_DNA"/>
</dbReference>
<dbReference type="Proteomes" id="UP000003561">
    <property type="component" value="Unassembled WGS sequence"/>
</dbReference>
<dbReference type="AlphaFoldDB" id="C0FZ46"/>
<evidence type="ECO:0000313" key="1">
    <source>
        <dbReference type="EMBL" id="EEG92166.1"/>
    </source>
</evidence>
<name>C0FZ46_9FIRM</name>
<proteinExistence type="predicted"/>
<reference evidence="1 2" key="1">
    <citation type="submission" date="2009-02" db="EMBL/GenBank/DDBJ databases">
        <authorList>
            <person name="Fulton L."/>
            <person name="Clifton S."/>
            <person name="Fulton B."/>
            <person name="Xu J."/>
            <person name="Minx P."/>
            <person name="Pepin K.H."/>
            <person name="Johnson M."/>
            <person name="Bhonagiri V."/>
            <person name="Nash W.E."/>
            <person name="Mardis E.R."/>
            <person name="Wilson R.K."/>
        </authorList>
    </citation>
    <scope>NUCLEOTIDE SEQUENCE [LARGE SCALE GENOMIC DNA]</scope>
    <source>
        <strain evidence="1 2">DSM 16841</strain>
    </source>
</reference>
<reference evidence="1 2" key="2">
    <citation type="submission" date="2009-03" db="EMBL/GenBank/DDBJ databases">
        <title>Draft genome sequence of Roseburia inulinivorans (DSM 16841).</title>
        <authorList>
            <person name="Sudarsanam P."/>
            <person name="Ley R."/>
            <person name="Guruge J."/>
            <person name="Turnbaugh P.J."/>
            <person name="Mahowald M."/>
            <person name="Liep D."/>
            <person name="Gordon J."/>
        </authorList>
    </citation>
    <scope>NUCLEOTIDE SEQUENCE [LARGE SCALE GENOMIC DNA]</scope>
    <source>
        <strain evidence="1 2">DSM 16841</strain>
    </source>
</reference>
<comment type="caution">
    <text evidence="1">The sequence shown here is derived from an EMBL/GenBank/DDBJ whole genome shotgun (WGS) entry which is preliminary data.</text>
</comment>
<gene>
    <name evidence="1" type="ORF">ROSEINA2194_04036</name>
</gene>